<dbReference type="SUPFAM" id="SSF109854">
    <property type="entry name" value="DinB/YfiT-like putative metalloenzymes"/>
    <property type="match status" value="1"/>
</dbReference>
<proteinExistence type="predicted"/>
<dbReference type="Proteomes" id="UP000808337">
    <property type="component" value="Unassembled WGS sequence"/>
</dbReference>
<evidence type="ECO:0000259" key="1">
    <source>
        <dbReference type="Pfam" id="PF12867"/>
    </source>
</evidence>
<comment type="caution">
    <text evidence="2">The sequence shown here is derived from an EMBL/GenBank/DDBJ whole genome shotgun (WGS) entry which is preliminary data.</text>
</comment>
<sequence length="183" mass="21744">MAINYQKINIQLERLDQKKQELMNIIHSLPPEKYQRNPDPGTWSVGQVANHLYLSERLSLAYLNKKMSYIDTIPPFSIKSWWALYSVNFILWSPFKIKAPPAINMWKDIEILSPDDLDSKWTMVRRDLAAFITQHQPNFHSHLVFNHPISGRMTMTQMLIFFNHHFAHHLRQIHRVVREISRS</sequence>
<dbReference type="AlphaFoldDB" id="A0A9D7XUI7"/>
<protein>
    <submittedName>
        <fullName evidence="2">DinB family protein</fullName>
    </submittedName>
</protein>
<dbReference type="EMBL" id="JADKGY010000025">
    <property type="protein sequence ID" value="MBK9983772.1"/>
    <property type="molecule type" value="Genomic_DNA"/>
</dbReference>
<dbReference type="InterPro" id="IPR024775">
    <property type="entry name" value="DinB-like"/>
</dbReference>
<feature type="domain" description="DinB-like" evidence="1">
    <location>
        <begin position="15"/>
        <end position="173"/>
    </location>
</feature>
<reference evidence="2 3" key="1">
    <citation type="submission" date="2020-10" db="EMBL/GenBank/DDBJ databases">
        <title>Connecting structure to function with the recovery of over 1000 high-quality activated sludge metagenome-assembled genomes encoding full-length rRNA genes using long-read sequencing.</title>
        <authorList>
            <person name="Singleton C.M."/>
            <person name="Petriglieri F."/>
            <person name="Kristensen J.M."/>
            <person name="Kirkegaard R.H."/>
            <person name="Michaelsen T.Y."/>
            <person name="Andersen M.H."/>
            <person name="Karst S.M."/>
            <person name="Dueholm M.S."/>
            <person name="Nielsen P.H."/>
            <person name="Albertsen M."/>
        </authorList>
    </citation>
    <scope>NUCLEOTIDE SEQUENCE [LARGE SCALE GENOMIC DNA]</scope>
    <source>
        <strain evidence="2">Ribe_18-Q3-R11-54_MAXAC.273</strain>
    </source>
</reference>
<dbReference type="Pfam" id="PF12867">
    <property type="entry name" value="DinB_2"/>
    <property type="match status" value="1"/>
</dbReference>
<organism evidence="2 3">
    <name type="scientific">Candidatus Opimibacter skivensis</name>
    <dbReference type="NCBI Taxonomy" id="2982028"/>
    <lineage>
        <taxon>Bacteria</taxon>
        <taxon>Pseudomonadati</taxon>
        <taxon>Bacteroidota</taxon>
        <taxon>Saprospiria</taxon>
        <taxon>Saprospirales</taxon>
        <taxon>Saprospiraceae</taxon>
        <taxon>Candidatus Opimibacter</taxon>
    </lineage>
</organism>
<accession>A0A9D7XUI7</accession>
<dbReference type="InterPro" id="IPR034660">
    <property type="entry name" value="DinB/YfiT-like"/>
</dbReference>
<name>A0A9D7XUI7_9BACT</name>
<dbReference type="Gene3D" id="1.20.120.450">
    <property type="entry name" value="dinb family like domain"/>
    <property type="match status" value="1"/>
</dbReference>
<evidence type="ECO:0000313" key="2">
    <source>
        <dbReference type="EMBL" id="MBK9983772.1"/>
    </source>
</evidence>
<gene>
    <name evidence="2" type="ORF">IPP15_15610</name>
</gene>
<evidence type="ECO:0000313" key="3">
    <source>
        <dbReference type="Proteomes" id="UP000808337"/>
    </source>
</evidence>